<feature type="domain" description="Carbohydrate kinase FGGY N-terminal" evidence="9">
    <location>
        <begin position="6"/>
        <end position="248"/>
    </location>
</feature>
<dbReference type="Pfam" id="PF02782">
    <property type="entry name" value="FGGY_C"/>
    <property type="match status" value="1"/>
</dbReference>
<evidence type="ECO:0000259" key="9">
    <source>
        <dbReference type="Pfam" id="PF00370"/>
    </source>
</evidence>
<evidence type="ECO:0000256" key="8">
    <source>
        <dbReference type="RuleBase" id="RU364073"/>
    </source>
</evidence>
<dbReference type="InterPro" id="IPR018483">
    <property type="entry name" value="Carb_kinase_FGGY_CS"/>
</dbReference>
<dbReference type="RefSeq" id="WP_073823368.1">
    <property type="nucleotide sequence ID" value="NZ_MQVS01000003.1"/>
</dbReference>
<dbReference type="OrthoDB" id="9805576at2"/>
<dbReference type="PANTHER" id="PTHR43095:SF5">
    <property type="entry name" value="XYLULOSE KINASE"/>
    <property type="match status" value="1"/>
</dbReference>
<keyword evidence="12" id="KW-1185">Reference proteome</keyword>
<accession>A0A1Q5PWJ4</accession>
<keyword evidence="2 8" id="KW-0859">Xylose metabolism</keyword>
<reference evidence="12" key="1">
    <citation type="submission" date="2016-12" db="EMBL/GenBank/DDBJ databases">
        <authorList>
            <person name="Meng X."/>
        </authorList>
    </citation>
    <scope>NUCLEOTIDE SEQUENCE [LARGE SCALE GENOMIC DNA]</scope>
    <source>
        <strain evidence="12">DSM 20732</strain>
    </source>
</reference>
<comment type="catalytic activity">
    <reaction evidence="8">
        <text>D-xylulose + ATP = D-xylulose 5-phosphate + ADP + H(+)</text>
        <dbReference type="Rhea" id="RHEA:10964"/>
        <dbReference type="ChEBI" id="CHEBI:15378"/>
        <dbReference type="ChEBI" id="CHEBI:17140"/>
        <dbReference type="ChEBI" id="CHEBI:30616"/>
        <dbReference type="ChEBI" id="CHEBI:57737"/>
        <dbReference type="ChEBI" id="CHEBI:456216"/>
        <dbReference type="EC" id="2.7.1.17"/>
    </reaction>
</comment>
<dbReference type="GO" id="GO:0005997">
    <property type="term" value="P:xylulose metabolic process"/>
    <property type="evidence" value="ECO:0007669"/>
    <property type="project" value="InterPro"/>
</dbReference>
<keyword evidence="7 8" id="KW-0119">Carbohydrate metabolism</keyword>
<protein>
    <recommendedName>
        <fullName evidence="8">Xylulose kinase</fullName>
        <shortName evidence="8">Xylulokinase</shortName>
        <ecNumber evidence="8">2.7.1.17</ecNumber>
    </recommendedName>
</protein>
<dbReference type="Proteomes" id="UP000185612">
    <property type="component" value="Unassembled WGS sequence"/>
</dbReference>
<sequence length="442" mass="45139">MSSKVAGVDTSTQSCKVIVWDPQTGQVVREGTAPHPEGTEVDPQAWWEAFCVAAQAAGGLDDVAALSVAGQQHGLVLLDADGAVIRPALLWNDTRSAQAASELVAELGADTWIQATGSVPVASLTVAKLRWIATHEPEALARTAAICLPHDWLSWRLLGSQQLTDLYTDRSDASGTGYLDVHTATYRHDLLAHALGSSPTAVTALQLPRVVAPAAVAGQVARAVPEIGLRAGTLLGPGCGDNAGAALGLDLQPGQASVSLGTSGVVAVVSREPVLDPHGVVTGFMDATGHYLPLACTLNGARVMSATAALLGVNLAEFDELALSVPDTGGLQLTPYFEGERTPNLPDATASLTGMTLQNWRPAPLARAAVQGLCDLLAGAAAAIQACGVELDRVKLVGGGANSPAVRALLPAALGVPVDVPAPGQYVALGAAKQAAAVLHHH</sequence>
<evidence type="ECO:0000256" key="6">
    <source>
        <dbReference type="ARBA" id="ARBA00022840"/>
    </source>
</evidence>
<evidence type="ECO:0000313" key="11">
    <source>
        <dbReference type="EMBL" id="OKL51993.1"/>
    </source>
</evidence>
<dbReference type="SUPFAM" id="SSF53067">
    <property type="entry name" value="Actin-like ATPase domain"/>
    <property type="match status" value="2"/>
</dbReference>
<dbReference type="STRING" id="52770.BSZ40_03415"/>
<dbReference type="GO" id="GO:0004856">
    <property type="term" value="F:D-xylulokinase activity"/>
    <property type="evidence" value="ECO:0007669"/>
    <property type="project" value="UniProtKB-EC"/>
</dbReference>
<name>A0A1Q5PWJ4_9ACTO</name>
<dbReference type="PANTHER" id="PTHR43095">
    <property type="entry name" value="SUGAR KINASE"/>
    <property type="match status" value="1"/>
</dbReference>
<dbReference type="PIRSF" id="PIRSF000538">
    <property type="entry name" value="GlpK"/>
    <property type="match status" value="1"/>
</dbReference>
<evidence type="ECO:0000256" key="7">
    <source>
        <dbReference type="ARBA" id="ARBA00023277"/>
    </source>
</evidence>
<proteinExistence type="inferred from homology"/>
<dbReference type="PROSITE" id="PS00933">
    <property type="entry name" value="FGGY_KINASES_1"/>
    <property type="match status" value="1"/>
</dbReference>
<dbReference type="NCBIfam" id="TIGR01312">
    <property type="entry name" value="XylB"/>
    <property type="match status" value="1"/>
</dbReference>
<evidence type="ECO:0000256" key="1">
    <source>
        <dbReference type="ARBA" id="ARBA00009156"/>
    </source>
</evidence>
<comment type="similarity">
    <text evidence="1 8">Belongs to the FGGY kinase family.</text>
</comment>
<dbReference type="InterPro" id="IPR050406">
    <property type="entry name" value="FGGY_Carb_Kinase"/>
</dbReference>
<dbReference type="CDD" id="cd07809">
    <property type="entry name" value="ASKHA_NBD_FGGY_BaXK-like"/>
    <property type="match status" value="1"/>
</dbReference>
<organism evidence="11 12">
    <name type="scientific">Buchananella hordeovulneris</name>
    <dbReference type="NCBI Taxonomy" id="52770"/>
    <lineage>
        <taxon>Bacteria</taxon>
        <taxon>Bacillati</taxon>
        <taxon>Actinomycetota</taxon>
        <taxon>Actinomycetes</taxon>
        <taxon>Actinomycetales</taxon>
        <taxon>Actinomycetaceae</taxon>
        <taxon>Buchananella</taxon>
    </lineage>
</organism>
<keyword evidence="3 8" id="KW-0808">Transferase</keyword>
<dbReference type="InterPro" id="IPR000577">
    <property type="entry name" value="Carb_kinase_FGGY"/>
</dbReference>
<dbReference type="GO" id="GO:0042732">
    <property type="term" value="P:D-xylose metabolic process"/>
    <property type="evidence" value="ECO:0007669"/>
    <property type="project" value="UniProtKB-KW"/>
</dbReference>
<dbReference type="InterPro" id="IPR006000">
    <property type="entry name" value="Xylulokinase"/>
</dbReference>
<dbReference type="EMBL" id="MQVS01000003">
    <property type="protein sequence ID" value="OKL51993.1"/>
    <property type="molecule type" value="Genomic_DNA"/>
</dbReference>
<keyword evidence="5 8" id="KW-0418">Kinase</keyword>
<evidence type="ECO:0000256" key="4">
    <source>
        <dbReference type="ARBA" id="ARBA00022741"/>
    </source>
</evidence>
<evidence type="ECO:0000259" key="10">
    <source>
        <dbReference type="Pfam" id="PF02782"/>
    </source>
</evidence>
<feature type="domain" description="Carbohydrate kinase FGGY C-terminal" evidence="10">
    <location>
        <begin position="257"/>
        <end position="437"/>
    </location>
</feature>
<comment type="caution">
    <text evidence="11">The sequence shown here is derived from an EMBL/GenBank/DDBJ whole genome shotgun (WGS) entry which is preliminary data.</text>
</comment>
<keyword evidence="4 8" id="KW-0547">Nucleotide-binding</keyword>
<dbReference type="InterPro" id="IPR043129">
    <property type="entry name" value="ATPase_NBD"/>
</dbReference>
<dbReference type="AlphaFoldDB" id="A0A1Q5PWJ4"/>
<dbReference type="EC" id="2.7.1.17" evidence="8"/>
<dbReference type="InParanoid" id="A0A1Q5PWJ4"/>
<evidence type="ECO:0000256" key="2">
    <source>
        <dbReference type="ARBA" id="ARBA00022629"/>
    </source>
</evidence>
<dbReference type="Gene3D" id="3.30.420.40">
    <property type="match status" value="2"/>
</dbReference>
<keyword evidence="6 8" id="KW-0067">ATP-binding</keyword>
<evidence type="ECO:0000256" key="5">
    <source>
        <dbReference type="ARBA" id="ARBA00022777"/>
    </source>
</evidence>
<dbReference type="Pfam" id="PF00370">
    <property type="entry name" value="FGGY_N"/>
    <property type="match status" value="1"/>
</dbReference>
<gene>
    <name evidence="8" type="primary">xylB</name>
    <name evidence="11" type="ORF">BSZ40_03415</name>
</gene>
<evidence type="ECO:0000313" key="12">
    <source>
        <dbReference type="Proteomes" id="UP000185612"/>
    </source>
</evidence>
<dbReference type="InterPro" id="IPR018484">
    <property type="entry name" value="FGGY_N"/>
</dbReference>
<dbReference type="InterPro" id="IPR018485">
    <property type="entry name" value="FGGY_C"/>
</dbReference>
<evidence type="ECO:0000256" key="3">
    <source>
        <dbReference type="ARBA" id="ARBA00022679"/>
    </source>
</evidence>
<dbReference type="GO" id="GO:0005524">
    <property type="term" value="F:ATP binding"/>
    <property type="evidence" value="ECO:0007669"/>
    <property type="project" value="UniProtKB-KW"/>
</dbReference>